<evidence type="ECO:0000313" key="2">
    <source>
        <dbReference type="EMBL" id="WVZ19468.1"/>
    </source>
</evidence>
<evidence type="ECO:0000313" key="3">
    <source>
        <dbReference type="Proteomes" id="UP001374535"/>
    </source>
</evidence>
<protein>
    <recommendedName>
        <fullName evidence="4">Protein EMBRYONIC FLOWER 1</fullName>
    </recommendedName>
</protein>
<feature type="compositionally biased region" description="Basic and acidic residues" evidence="1">
    <location>
        <begin position="669"/>
        <end position="681"/>
    </location>
</feature>
<dbReference type="GO" id="GO:0009910">
    <property type="term" value="P:negative regulation of flower development"/>
    <property type="evidence" value="ECO:0007669"/>
    <property type="project" value="InterPro"/>
</dbReference>
<proteinExistence type="predicted"/>
<reference evidence="2 3" key="1">
    <citation type="journal article" date="2023" name="Life. Sci Alliance">
        <title>Evolutionary insights into 3D genome organization and epigenetic landscape of Vigna mungo.</title>
        <authorList>
            <person name="Junaid A."/>
            <person name="Singh B."/>
            <person name="Bhatia S."/>
        </authorList>
    </citation>
    <scope>NUCLEOTIDE SEQUENCE [LARGE SCALE GENOMIC DNA]</scope>
    <source>
        <strain evidence="2">Urdbean</strain>
    </source>
</reference>
<feature type="region of interest" description="Disordered" evidence="1">
    <location>
        <begin position="484"/>
        <end position="514"/>
    </location>
</feature>
<organism evidence="2 3">
    <name type="scientific">Vigna mungo</name>
    <name type="common">Black gram</name>
    <name type="synonym">Phaseolus mungo</name>
    <dbReference type="NCBI Taxonomy" id="3915"/>
    <lineage>
        <taxon>Eukaryota</taxon>
        <taxon>Viridiplantae</taxon>
        <taxon>Streptophyta</taxon>
        <taxon>Embryophyta</taxon>
        <taxon>Tracheophyta</taxon>
        <taxon>Spermatophyta</taxon>
        <taxon>Magnoliopsida</taxon>
        <taxon>eudicotyledons</taxon>
        <taxon>Gunneridae</taxon>
        <taxon>Pentapetalae</taxon>
        <taxon>rosids</taxon>
        <taxon>fabids</taxon>
        <taxon>Fabales</taxon>
        <taxon>Fabaceae</taxon>
        <taxon>Papilionoideae</taxon>
        <taxon>50 kb inversion clade</taxon>
        <taxon>NPAAA clade</taxon>
        <taxon>indigoferoid/millettioid clade</taxon>
        <taxon>Phaseoleae</taxon>
        <taxon>Vigna</taxon>
    </lineage>
</organism>
<feature type="compositionally biased region" description="Polar residues" evidence="1">
    <location>
        <begin position="1008"/>
        <end position="1037"/>
    </location>
</feature>
<evidence type="ECO:0008006" key="4">
    <source>
        <dbReference type="Google" id="ProtNLM"/>
    </source>
</evidence>
<feature type="region of interest" description="Disordered" evidence="1">
    <location>
        <begin position="668"/>
        <end position="689"/>
    </location>
</feature>
<keyword evidence="3" id="KW-1185">Reference proteome</keyword>
<sequence length="1400" mass="154940">MKTLKKGEREEHARVLVSESFSVKLCSYGRESELRAAPGSSAVECAGLRCGFVSEPFRIGEEAGGIVCGAPQVSSGGPSSPDYSFSPPVFHSVIDSVLIGDRFLDALERDLGFCGLVRFGSSFGFSSLHAFMMGIFSNIALPVWPLILKSPSETLGTSLKGLCGFFSVPLRFKCSIVDFEHLFGCFIEWKTRLWKIIFKVVLNTVTEFMGSYIHIDSISIDLAESTRKRDAGKCEHFSIRGYVSEIRRKDWKICWPFPVHESDKQPSFLPLDAPKYRCRRCQNSAVEIAAKDIQKDEQTDLNCCSTECRSGTNCNNEALKSGIQEDPMLDAVERREIDLNTALSCINDFLPNSNEKGRKAGVVPSRIIDLDSGLEDNLNHQVTSIPSPKNYPDLTPPEVHATKKDCESNEVSLHGLFSNLKCTEKSSSEMCNGGITAANQSQNDVIKACTVFRKGATVMEEVNNTDDHPSGPPLELVARNDTAPAGSIDNTVENDFQDHHSEKSTGLSRRRPRKVRLMSDLLSDNGELKTEQNSIKESVSLGTSHASAASQAQSILPGKGDIEGGFTLTSTGPRKRKFPLDEVRRPTNMGFQRVENEVQNSQGVIKATDTLLDARSNFKDVSKGICLQDATKGRWNKTESERSRIISKKKNKKIQGVDNCLISEQPVGQHRENEETRHTTEKAYASKTNSSRLAPPAFIGKATDNFPTHSLRMENEYNLSKAKGKMLQTDVELDSLSWQKNNMLVQDSNAYSGEKVRSTMPLAIQIPSAQGLLNRKGLEEGLHLSLNNYLVDAHVYNKKCIHQIESRLPFSMPFQDGTSKVPQLKWKDSDNNIFGGQSIPSKNPTNALSGKAVHCEEINGSRNAQQTIEAVDQLGFVKRYSEQTLEVSEQGMLDDIPMEIVELLAKNQYERCLPDVEHRSSTLEKPSLGRKRQIAGGSTVHKKGEMSLLKDGQKEKAQGKHKKNSMITRGENVKPSKRKPVHYFTPFDGNNLSMNNLCPPQPPFGLDVSQSQKKPSGGLQFSSIGSNQLGSSQNCRLNGSFEERGSPNATFQAPGGCSLHKNILHQDDEASRIWASLTSNHVSPGYDLPKRVVSSQHPSCNMNITSLQSGAFHKQNTKRDTDLNYMNLNAVGLEKLSRNTGSETFSRMNGEYSFPCKHSGMEPHQNLRGSLDLYSNDTIPAMHLLSLMDAGMQSRTAFDVGVTTQILKRPSYPGDCNTKLEIGTSKPPGTVKRPSSDYCSRSFLSDKHGCFVAPPTFGASSSTPHDKKLVRATGFNGQNPTKSGKKEKLKNSISTLQNKIGKQISWPRNETGTSLQRKLEVNGNHETPVPCKIISGNTCMVNRNPADLTIPETGNIYMIRGEDLKFEKSIPRNRLRFPIPYGYKQQRNLKGTKMKEHAKH</sequence>
<feature type="region of interest" description="Disordered" evidence="1">
    <location>
        <begin position="917"/>
        <end position="982"/>
    </location>
</feature>
<dbReference type="PANTHER" id="PTHR35504:SF1">
    <property type="entry name" value="PROTEIN EMBRYONIC FLOWER 1"/>
    <property type="match status" value="1"/>
</dbReference>
<accession>A0AAQ3P144</accession>
<evidence type="ECO:0000256" key="1">
    <source>
        <dbReference type="SAM" id="MobiDB-lite"/>
    </source>
</evidence>
<dbReference type="GO" id="GO:0048367">
    <property type="term" value="P:shoot system development"/>
    <property type="evidence" value="ECO:0007669"/>
    <property type="project" value="InterPro"/>
</dbReference>
<dbReference type="Proteomes" id="UP001374535">
    <property type="component" value="Chromosome 2"/>
</dbReference>
<name>A0AAQ3P144_VIGMU</name>
<dbReference type="InterPro" id="IPR034583">
    <property type="entry name" value="EMF1"/>
</dbReference>
<gene>
    <name evidence="2" type="ORF">V8G54_006790</name>
</gene>
<dbReference type="GO" id="GO:0045892">
    <property type="term" value="P:negative regulation of DNA-templated transcription"/>
    <property type="evidence" value="ECO:0007669"/>
    <property type="project" value="InterPro"/>
</dbReference>
<dbReference type="PANTHER" id="PTHR35504">
    <property type="entry name" value="PROTEIN EMBRYONIC FLOWER 1"/>
    <property type="match status" value="1"/>
</dbReference>
<feature type="region of interest" description="Disordered" evidence="1">
    <location>
        <begin position="994"/>
        <end position="1038"/>
    </location>
</feature>
<dbReference type="EMBL" id="CP144699">
    <property type="protein sequence ID" value="WVZ19468.1"/>
    <property type="molecule type" value="Genomic_DNA"/>
</dbReference>